<keyword evidence="3" id="KW-1185">Reference proteome</keyword>
<sequence>MLFEKSSIVFGWVVVTSMWVAQTFCLLIVFICLYNTQVRFISWILSLIFGLLAICILIYIVLIGFGFWLELKEKKKNANVNIAG</sequence>
<keyword evidence="1" id="KW-0812">Transmembrane</keyword>
<accession>A0A5E4Q8T5</accession>
<organism evidence="2 3">
    <name type="scientific">Leptidea sinapis</name>
    <dbReference type="NCBI Taxonomy" id="189913"/>
    <lineage>
        <taxon>Eukaryota</taxon>
        <taxon>Metazoa</taxon>
        <taxon>Ecdysozoa</taxon>
        <taxon>Arthropoda</taxon>
        <taxon>Hexapoda</taxon>
        <taxon>Insecta</taxon>
        <taxon>Pterygota</taxon>
        <taxon>Neoptera</taxon>
        <taxon>Endopterygota</taxon>
        <taxon>Lepidoptera</taxon>
        <taxon>Glossata</taxon>
        <taxon>Ditrysia</taxon>
        <taxon>Papilionoidea</taxon>
        <taxon>Pieridae</taxon>
        <taxon>Dismorphiinae</taxon>
        <taxon>Leptidea</taxon>
    </lineage>
</organism>
<evidence type="ECO:0000256" key="1">
    <source>
        <dbReference type="SAM" id="Phobius"/>
    </source>
</evidence>
<evidence type="ECO:0008006" key="4">
    <source>
        <dbReference type="Google" id="ProtNLM"/>
    </source>
</evidence>
<evidence type="ECO:0000313" key="3">
    <source>
        <dbReference type="Proteomes" id="UP000324832"/>
    </source>
</evidence>
<dbReference type="AlphaFoldDB" id="A0A5E4Q8T5"/>
<dbReference type="EMBL" id="FZQP02002081">
    <property type="protein sequence ID" value="VVC94631.1"/>
    <property type="molecule type" value="Genomic_DNA"/>
</dbReference>
<protein>
    <recommendedName>
        <fullName evidence="4">MARVEL domain-containing protein</fullName>
    </recommendedName>
</protein>
<feature type="transmembrane region" description="Helical" evidence="1">
    <location>
        <begin position="40"/>
        <end position="69"/>
    </location>
</feature>
<name>A0A5E4Q8T5_9NEOP</name>
<keyword evidence="1" id="KW-0472">Membrane</keyword>
<feature type="transmembrane region" description="Helical" evidence="1">
    <location>
        <begin position="12"/>
        <end position="34"/>
    </location>
</feature>
<proteinExistence type="predicted"/>
<reference evidence="2 3" key="1">
    <citation type="submission" date="2017-07" db="EMBL/GenBank/DDBJ databases">
        <authorList>
            <person name="Talla V."/>
            <person name="Backstrom N."/>
        </authorList>
    </citation>
    <scope>NUCLEOTIDE SEQUENCE [LARGE SCALE GENOMIC DNA]</scope>
</reference>
<gene>
    <name evidence="2" type="ORF">LSINAPIS_LOCUS6536</name>
</gene>
<keyword evidence="1" id="KW-1133">Transmembrane helix</keyword>
<dbReference type="Proteomes" id="UP000324832">
    <property type="component" value="Unassembled WGS sequence"/>
</dbReference>
<evidence type="ECO:0000313" key="2">
    <source>
        <dbReference type="EMBL" id="VVC94631.1"/>
    </source>
</evidence>